<dbReference type="AlphaFoldDB" id="Q23FQ0"/>
<dbReference type="EMBL" id="GG662704">
    <property type="protein sequence ID" value="EAR95560.1"/>
    <property type="molecule type" value="Genomic_DNA"/>
</dbReference>
<reference evidence="8" key="1">
    <citation type="journal article" date="2006" name="PLoS Biol.">
        <title>Macronuclear genome sequence of the ciliate Tetrahymena thermophila, a model eukaryote.</title>
        <authorList>
            <person name="Eisen J.A."/>
            <person name="Coyne R.S."/>
            <person name="Wu M."/>
            <person name="Wu D."/>
            <person name="Thiagarajan M."/>
            <person name="Wortman J.R."/>
            <person name="Badger J.H."/>
            <person name="Ren Q."/>
            <person name="Amedeo P."/>
            <person name="Jones K.M."/>
            <person name="Tallon L.J."/>
            <person name="Delcher A.L."/>
            <person name="Salzberg S.L."/>
            <person name="Silva J.C."/>
            <person name="Haas B.J."/>
            <person name="Majoros W.H."/>
            <person name="Farzad M."/>
            <person name="Carlton J.M."/>
            <person name="Smith R.K. Jr."/>
            <person name="Garg J."/>
            <person name="Pearlman R.E."/>
            <person name="Karrer K.M."/>
            <person name="Sun L."/>
            <person name="Manning G."/>
            <person name="Elde N.C."/>
            <person name="Turkewitz A.P."/>
            <person name="Asai D.J."/>
            <person name="Wilkes D.E."/>
            <person name="Wang Y."/>
            <person name="Cai H."/>
            <person name="Collins K."/>
            <person name="Stewart B.A."/>
            <person name="Lee S.R."/>
            <person name="Wilamowska K."/>
            <person name="Weinberg Z."/>
            <person name="Ruzzo W.L."/>
            <person name="Wloga D."/>
            <person name="Gaertig J."/>
            <person name="Frankel J."/>
            <person name="Tsao C.-C."/>
            <person name="Gorovsky M.A."/>
            <person name="Keeling P.J."/>
            <person name="Waller R.F."/>
            <person name="Patron N.J."/>
            <person name="Cherry J.M."/>
            <person name="Stover N.A."/>
            <person name="Krieger C.J."/>
            <person name="del Toro C."/>
            <person name="Ryder H.F."/>
            <person name="Williamson S.C."/>
            <person name="Barbeau R.A."/>
            <person name="Hamilton E.P."/>
            <person name="Orias E."/>
        </authorList>
    </citation>
    <scope>NUCLEOTIDE SEQUENCE [LARGE SCALE GENOMIC DNA]</scope>
    <source>
        <strain evidence="8">SB210</strain>
    </source>
</reference>
<dbReference type="Pfam" id="PF08246">
    <property type="entry name" value="Inhibitor_I29"/>
    <property type="match status" value="1"/>
</dbReference>
<dbReference type="eggNOG" id="KOG1543">
    <property type="taxonomic scope" value="Eukaryota"/>
</dbReference>
<feature type="chain" id="PRO_5018668319" evidence="4">
    <location>
        <begin position="22"/>
        <end position="336"/>
    </location>
</feature>
<evidence type="ECO:0000256" key="2">
    <source>
        <dbReference type="ARBA" id="ARBA00023145"/>
    </source>
</evidence>
<dbReference type="InParanoid" id="Q23FQ0"/>
<dbReference type="SUPFAM" id="SSF54001">
    <property type="entry name" value="Cysteine proteinases"/>
    <property type="match status" value="1"/>
</dbReference>
<dbReference type="GO" id="GO:0008234">
    <property type="term" value="F:cysteine-type peptidase activity"/>
    <property type="evidence" value="ECO:0007669"/>
    <property type="project" value="InterPro"/>
</dbReference>
<dbReference type="PANTHER" id="PTHR12411">
    <property type="entry name" value="CYSTEINE PROTEASE FAMILY C1-RELATED"/>
    <property type="match status" value="1"/>
</dbReference>
<keyword evidence="8" id="KW-1185">Reference proteome</keyword>
<dbReference type="KEGG" id="tet:TTHERM_00079650"/>
<dbReference type="OrthoDB" id="190265at2759"/>
<gene>
    <name evidence="7" type="ORF">TTHERM_00079650</name>
</gene>
<dbReference type="HOGENOM" id="CLU_012184_1_3_1"/>
<evidence type="ECO:0000256" key="1">
    <source>
        <dbReference type="ARBA" id="ARBA00008455"/>
    </source>
</evidence>
<keyword evidence="2" id="KW-0865">Zymogen</keyword>
<dbReference type="OMA" id="QQGMCLP"/>
<evidence type="ECO:0000256" key="3">
    <source>
        <dbReference type="ARBA" id="ARBA00023157"/>
    </source>
</evidence>
<dbReference type="InterPro" id="IPR039417">
    <property type="entry name" value="Peptidase_C1A_papain-like"/>
</dbReference>
<dbReference type="InterPro" id="IPR038765">
    <property type="entry name" value="Papain-like_cys_pep_sf"/>
</dbReference>
<evidence type="ECO:0000313" key="7">
    <source>
        <dbReference type="EMBL" id="EAR95560.1"/>
    </source>
</evidence>
<protein>
    <submittedName>
        <fullName evidence="7">Papain family cysteine protease</fullName>
    </submittedName>
</protein>
<evidence type="ECO:0000259" key="5">
    <source>
        <dbReference type="SMART" id="SM00645"/>
    </source>
</evidence>
<dbReference type="GO" id="GO:0006508">
    <property type="term" value="P:proteolysis"/>
    <property type="evidence" value="ECO:0007669"/>
    <property type="project" value="UniProtKB-KW"/>
</dbReference>
<dbReference type="STRING" id="312017.Q23FQ0"/>
<dbReference type="InterPro" id="IPR013201">
    <property type="entry name" value="Prot_inhib_I29"/>
</dbReference>
<proteinExistence type="inferred from homology"/>
<dbReference type="CDD" id="cd02248">
    <property type="entry name" value="Peptidase_C1A"/>
    <property type="match status" value="1"/>
</dbReference>
<dbReference type="MEROPS" id="C01.A54"/>
<dbReference type="SMART" id="SM00645">
    <property type="entry name" value="Pept_C1"/>
    <property type="match status" value="1"/>
</dbReference>
<evidence type="ECO:0000256" key="4">
    <source>
        <dbReference type="SAM" id="SignalP"/>
    </source>
</evidence>
<keyword evidence="4" id="KW-0732">Signal</keyword>
<dbReference type="SMR" id="Q23FQ0"/>
<dbReference type="Proteomes" id="UP000009168">
    <property type="component" value="Unassembled WGS sequence"/>
</dbReference>
<dbReference type="Pfam" id="PF00112">
    <property type="entry name" value="Peptidase_C1"/>
    <property type="match status" value="1"/>
</dbReference>
<keyword evidence="7" id="KW-0378">Hydrolase</keyword>
<dbReference type="InterPro" id="IPR000668">
    <property type="entry name" value="Peptidase_C1A_C"/>
</dbReference>
<feature type="signal peptide" evidence="4">
    <location>
        <begin position="1"/>
        <end position="21"/>
    </location>
</feature>
<name>Q23FQ0_TETTS</name>
<evidence type="ECO:0000313" key="8">
    <source>
        <dbReference type="Proteomes" id="UP000009168"/>
    </source>
</evidence>
<accession>Q23FQ0</accession>
<sequence length="336" mass="36986">MSKLLIAVLLCLAIITPTVLCDDSQQNISVQDLLAYNKWRQKHQRVYLNEDEQLYRQLVFFENLAKINSHASNTEATFTVSLNQFSDYTQEEFKHRILNKKLGQRSTPREAVAEQPHLLGASIATSIDWRTKPNVLNPVKDQGQCGSCWTFGAAGVMESFNAIKNGVLKKFSEQQLVDCVHQAGYVSDGCNGGFQEDGVNYAIKYGIVQSSSYPYTGVGGRCKITSPTSPSVGFYPKSFQKVAQTSSALKAALNLYPVTVSVDASNWSSYSGGIFNNCGPTTDQDLNHAVIAVGYDAQGNWIIRNSWSAYWGENGYIRLAPGNTCGVLLDNLYVTA</sequence>
<dbReference type="RefSeq" id="XP_001015805.1">
    <property type="nucleotide sequence ID" value="XM_001015805.2"/>
</dbReference>
<keyword evidence="3" id="KW-1015">Disulfide bond</keyword>
<evidence type="ECO:0000259" key="6">
    <source>
        <dbReference type="SMART" id="SM00848"/>
    </source>
</evidence>
<comment type="similarity">
    <text evidence="1">Belongs to the peptidase C1 family.</text>
</comment>
<dbReference type="InterPro" id="IPR013128">
    <property type="entry name" value="Peptidase_C1A"/>
</dbReference>
<feature type="domain" description="Peptidase C1A papain C-terminal" evidence="5">
    <location>
        <begin position="123"/>
        <end position="335"/>
    </location>
</feature>
<dbReference type="Gene3D" id="3.90.70.10">
    <property type="entry name" value="Cysteine proteinases"/>
    <property type="match status" value="1"/>
</dbReference>
<dbReference type="SMART" id="SM00848">
    <property type="entry name" value="Inhibitor_I29"/>
    <property type="match status" value="1"/>
</dbReference>
<dbReference type="GeneID" id="7831257"/>
<dbReference type="InterPro" id="IPR000169">
    <property type="entry name" value="Pept_cys_AS"/>
</dbReference>
<feature type="domain" description="Cathepsin propeptide inhibitor" evidence="6">
    <location>
        <begin position="36"/>
        <end position="93"/>
    </location>
</feature>
<dbReference type="PROSITE" id="PS00139">
    <property type="entry name" value="THIOL_PROTEASE_CYS"/>
    <property type="match status" value="1"/>
</dbReference>
<organism evidence="7 8">
    <name type="scientific">Tetrahymena thermophila (strain SB210)</name>
    <dbReference type="NCBI Taxonomy" id="312017"/>
    <lineage>
        <taxon>Eukaryota</taxon>
        <taxon>Sar</taxon>
        <taxon>Alveolata</taxon>
        <taxon>Ciliophora</taxon>
        <taxon>Intramacronucleata</taxon>
        <taxon>Oligohymenophorea</taxon>
        <taxon>Hymenostomatida</taxon>
        <taxon>Tetrahymenina</taxon>
        <taxon>Tetrahymenidae</taxon>
        <taxon>Tetrahymena</taxon>
    </lineage>
</organism>
<keyword evidence="7" id="KW-0645">Protease</keyword>
<dbReference type="PRINTS" id="PR00705">
    <property type="entry name" value="PAPAIN"/>
</dbReference>